<evidence type="ECO:0000259" key="13">
    <source>
        <dbReference type="SMART" id="SM00382"/>
    </source>
</evidence>
<gene>
    <name evidence="15" type="ORF">IL334_001940</name>
</gene>
<dbReference type="Gene3D" id="3.40.50.300">
    <property type="entry name" value="P-loop containing nucleotide triphosphate hydrolases"/>
    <property type="match status" value="1"/>
</dbReference>
<dbReference type="SUPFAM" id="SSF52540">
    <property type="entry name" value="P-loop containing nucleoside triphosphate hydrolases"/>
    <property type="match status" value="1"/>
</dbReference>
<feature type="region of interest" description="Disordered" evidence="12">
    <location>
        <begin position="530"/>
        <end position="576"/>
    </location>
</feature>
<feature type="region of interest" description="Disordered" evidence="12">
    <location>
        <begin position="332"/>
        <end position="356"/>
    </location>
</feature>
<evidence type="ECO:0000256" key="12">
    <source>
        <dbReference type="SAM" id="MobiDB-lite"/>
    </source>
</evidence>
<dbReference type="SMART" id="SM01024">
    <property type="entry name" value="BCS1_N"/>
    <property type="match status" value="1"/>
</dbReference>
<comment type="catalytic activity">
    <reaction evidence="11">
        <text>ATP + H2O = ADP + phosphate + H(+)</text>
        <dbReference type="Rhea" id="RHEA:13065"/>
        <dbReference type="ChEBI" id="CHEBI:15377"/>
        <dbReference type="ChEBI" id="CHEBI:15378"/>
        <dbReference type="ChEBI" id="CHEBI:30616"/>
        <dbReference type="ChEBI" id="CHEBI:43474"/>
        <dbReference type="ChEBI" id="CHEBI:456216"/>
    </reaction>
    <physiologicalReaction direction="left-to-right" evidence="11">
        <dbReference type="Rhea" id="RHEA:13066"/>
    </physiologicalReaction>
</comment>
<dbReference type="EMBL" id="CP141882">
    <property type="protein sequence ID" value="WRT64999.1"/>
    <property type="molecule type" value="Genomic_DNA"/>
</dbReference>
<dbReference type="RefSeq" id="XP_062789739.1">
    <property type="nucleotide sequence ID" value="XM_062933688.1"/>
</dbReference>
<dbReference type="Pfam" id="PF00004">
    <property type="entry name" value="AAA"/>
    <property type="match status" value="1"/>
</dbReference>
<dbReference type="GeneID" id="87954071"/>
<proteinExistence type="inferred from homology"/>
<feature type="compositionally biased region" description="Acidic residues" evidence="12">
    <location>
        <begin position="339"/>
        <end position="351"/>
    </location>
</feature>
<keyword evidence="6" id="KW-0378">Hydrolase</keyword>
<dbReference type="InterPro" id="IPR057495">
    <property type="entry name" value="AAA_lid_BCS1"/>
</dbReference>
<feature type="compositionally biased region" description="Basic and acidic residues" evidence="12">
    <location>
        <begin position="530"/>
        <end position="551"/>
    </location>
</feature>
<protein>
    <recommendedName>
        <fullName evidence="17">P-loop containing nucleoside triphosphate hydrolase protein</fullName>
    </recommendedName>
</protein>
<evidence type="ECO:0000256" key="10">
    <source>
        <dbReference type="ARBA" id="ARBA00023136"/>
    </source>
</evidence>
<evidence type="ECO:0000256" key="2">
    <source>
        <dbReference type="ARBA" id="ARBA00007448"/>
    </source>
</evidence>
<dbReference type="SMART" id="SM00382">
    <property type="entry name" value="AAA"/>
    <property type="match status" value="1"/>
</dbReference>
<dbReference type="Pfam" id="PF25426">
    <property type="entry name" value="AAA_lid_BCS1"/>
    <property type="match status" value="1"/>
</dbReference>
<comment type="similarity">
    <text evidence="2">Belongs to the AAA ATPase family. BCS1 subfamily.</text>
</comment>
<evidence type="ECO:0000256" key="9">
    <source>
        <dbReference type="ARBA" id="ARBA00023128"/>
    </source>
</evidence>
<evidence type="ECO:0000256" key="5">
    <source>
        <dbReference type="ARBA" id="ARBA00022792"/>
    </source>
</evidence>
<evidence type="ECO:0000256" key="8">
    <source>
        <dbReference type="ARBA" id="ARBA00022989"/>
    </source>
</evidence>
<keyword evidence="3" id="KW-0812">Transmembrane</keyword>
<dbReference type="InterPro" id="IPR003593">
    <property type="entry name" value="AAA+_ATPase"/>
</dbReference>
<name>A0ABZ1CUY9_9TREE</name>
<feature type="domain" description="AAA+ ATPase" evidence="13">
    <location>
        <begin position="263"/>
        <end position="414"/>
    </location>
</feature>
<keyword evidence="4" id="KW-0547">Nucleotide-binding</keyword>
<dbReference type="Proteomes" id="UP001329825">
    <property type="component" value="Chromosome 2"/>
</dbReference>
<keyword evidence="7" id="KW-0067">ATP-binding</keyword>
<evidence type="ECO:0000256" key="6">
    <source>
        <dbReference type="ARBA" id="ARBA00022801"/>
    </source>
</evidence>
<dbReference type="Pfam" id="PF08740">
    <property type="entry name" value="BCS1_N"/>
    <property type="match status" value="1"/>
</dbReference>
<accession>A0ABZ1CUY9</accession>
<keyword evidence="16" id="KW-1185">Reference proteome</keyword>
<sequence>MISALPSFLGSGALPSFGNNIKFDDIMPLAIRMALIGLLAAAVRHFFGVFKAHLSDALFPTAHVKASDPAFEWIMSYLAQSKSAQRQLKSFRLWTSDNRQSRRDDSNRLKTKTRKSENLSVARKDATFVDEVVGQMLPVDNQAIYINHEGTHLWITRKSKEYAKIDKSDEDHLEITGLPFQPEAIRQFIIDAHASFFKKTGDELMIFNLSPYNGAWYDPIHRPARSWNSVILSESQKAPLLEDVKNFLSDEEKSWYSARGIPHRRGYLLHGKPGSGKTTLATSIASQLGLDIYIVNPAARGMDDGKLNKAFRNCPPQNMILIEDIDCVMPPRPRIGDSNEMDDDDNGDQDPSDLGQYGLARSTVTLSGLLNAIDGVSSQEDCILFATTNHPERLDSALSRPGRFDLQLSFTNSTFDQAKNLFKHFFPFSDFSKNILEPTNTELVVDEKSESDSGMKLIEGEDDLESLSTQFAENVFSTPIPAPSTDSHKEKVEVNFGVSMAALQGFLLIHKKEPRVAASKSLEWVQTLRSEMEDKERKRSARKAEREKAKETPAPITPITPASIMKEQGIESQGKH</sequence>
<dbReference type="InterPro" id="IPR003959">
    <property type="entry name" value="ATPase_AAA_core"/>
</dbReference>
<feature type="domain" description="BCS1 N-terminal" evidence="14">
    <location>
        <begin position="34"/>
        <end position="230"/>
    </location>
</feature>
<keyword evidence="10" id="KW-0472">Membrane</keyword>
<evidence type="ECO:0000259" key="14">
    <source>
        <dbReference type="SMART" id="SM01024"/>
    </source>
</evidence>
<reference evidence="15 16" key="1">
    <citation type="submission" date="2024-01" db="EMBL/GenBank/DDBJ databases">
        <title>Comparative genomics of Cryptococcus and Kwoniella reveals pathogenesis evolution and contrasting modes of karyotype evolution via chromosome fusion or intercentromeric recombination.</title>
        <authorList>
            <person name="Coelho M.A."/>
            <person name="David-Palma M."/>
            <person name="Shea T."/>
            <person name="Bowers K."/>
            <person name="McGinley-Smith S."/>
            <person name="Mohammad A.W."/>
            <person name="Gnirke A."/>
            <person name="Yurkov A.M."/>
            <person name="Nowrousian M."/>
            <person name="Sun S."/>
            <person name="Cuomo C.A."/>
            <person name="Heitman J."/>
        </authorList>
    </citation>
    <scope>NUCLEOTIDE SEQUENCE [LARGE SCALE GENOMIC DNA]</scope>
    <source>
        <strain evidence="15">CBS 11374</strain>
    </source>
</reference>
<dbReference type="InterPro" id="IPR014851">
    <property type="entry name" value="BCS1_N"/>
</dbReference>
<evidence type="ECO:0000313" key="15">
    <source>
        <dbReference type="EMBL" id="WRT64999.1"/>
    </source>
</evidence>
<evidence type="ECO:0000256" key="4">
    <source>
        <dbReference type="ARBA" id="ARBA00022741"/>
    </source>
</evidence>
<keyword evidence="8" id="KW-1133">Transmembrane helix</keyword>
<evidence type="ECO:0000256" key="7">
    <source>
        <dbReference type="ARBA" id="ARBA00022840"/>
    </source>
</evidence>
<feature type="compositionally biased region" description="Low complexity" evidence="12">
    <location>
        <begin position="552"/>
        <end position="562"/>
    </location>
</feature>
<comment type="subcellular location">
    <subcellularLocation>
        <location evidence="1">Mitochondrion inner membrane</location>
        <topology evidence="1">Single-pass membrane protein</topology>
    </subcellularLocation>
</comment>
<evidence type="ECO:0000313" key="16">
    <source>
        <dbReference type="Proteomes" id="UP001329825"/>
    </source>
</evidence>
<keyword evidence="5" id="KW-0999">Mitochondrion inner membrane</keyword>
<dbReference type="InterPro" id="IPR050747">
    <property type="entry name" value="Mitochondrial_chaperone_BCS1"/>
</dbReference>
<organism evidence="15 16">
    <name type="scientific">Kwoniella shivajii</name>
    <dbReference type="NCBI Taxonomy" id="564305"/>
    <lineage>
        <taxon>Eukaryota</taxon>
        <taxon>Fungi</taxon>
        <taxon>Dikarya</taxon>
        <taxon>Basidiomycota</taxon>
        <taxon>Agaricomycotina</taxon>
        <taxon>Tremellomycetes</taxon>
        <taxon>Tremellales</taxon>
        <taxon>Cryptococcaceae</taxon>
        <taxon>Kwoniella</taxon>
    </lineage>
</organism>
<dbReference type="InterPro" id="IPR027417">
    <property type="entry name" value="P-loop_NTPase"/>
</dbReference>
<dbReference type="PANTHER" id="PTHR23070">
    <property type="entry name" value="BCS1 AAA-TYPE ATPASE"/>
    <property type="match status" value="1"/>
</dbReference>
<evidence type="ECO:0008006" key="17">
    <source>
        <dbReference type="Google" id="ProtNLM"/>
    </source>
</evidence>
<evidence type="ECO:0000256" key="1">
    <source>
        <dbReference type="ARBA" id="ARBA00004434"/>
    </source>
</evidence>
<evidence type="ECO:0000256" key="3">
    <source>
        <dbReference type="ARBA" id="ARBA00022692"/>
    </source>
</evidence>
<evidence type="ECO:0000256" key="11">
    <source>
        <dbReference type="ARBA" id="ARBA00048778"/>
    </source>
</evidence>
<keyword evidence="9" id="KW-0496">Mitochondrion</keyword>